<dbReference type="InterPro" id="IPR011990">
    <property type="entry name" value="TPR-like_helical_dom_sf"/>
</dbReference>
<dbReference type="Gene3D" id="1.25.40.10">
    <property type="entry name" value="Tetratricopeptide repeat domain"/>
    <property type="match status" value="1"/>
</dbReference>
<dbReference type="PROSITE" id="PS50005">
    <property type="entry name" value="TPR"/>
    <property type="match status" value="3"/>
</dbReference>
<reference evidence="3" key="1">
    <citation type="journal article" date="2014" name="Front. Microbiol.">
        <title>High frequency of phylogenetically diverse reductive dehalogenase-homologous genes in deep subseafloor sedimentary metagenomes.</title>
        <authorList>
            <person name="Kawai M."/>
            <person name="Futagami T."/>
            <person name="Toyoda A."/>
            <person name="Takaki Y."/>
            <person name="Nishi S."/>
            <person name="Hori S."/>
            <person name="Arai W."/>
            <person name="Tsubouchi T."/>
            <person name="Morono Y."/>
            <person name="Uchiyama I."/>
            <person name="Ito T."/>
            <person name="Fujiyama A."/>
            <person name="Inagaki F."/>
            <person name="Takami H."/>
        </authorList>
    </citation>
    <scope>NUCLEOTIDE SEQUENCE</scope>
    <source>
        <strain evidence="3">Expedition CK06-06</strain>
    </source>
</reference>
<dbReference type="PROSITE" id="PS50293">
    <property type="entry name" value="TPR_REGION"/>
    <property type="match status" value="1"/>
</dbReference>
<dbReference type="EMBL" id="BARS01031612">
    <property type="protein sequence ID" value="GAG20113.1"/>
    <property type="molecule type" value="Genomic_DNA"/>
</dbReference>
<dbReference type="PANTHER" id="PTHR45586">
    <property type="entry name" value="TPR REPEAT-CONTAINING PROTEIN PA4667"/>
    <property type="match status" value="1"/>
</dbReference>
<evidence type="ECO:0008006" key="4">
    <source>
        <dbReference type="Google" id="ProtNLM"/>
    </source>
</evidence>
<organism evidence="3">
    <name type="scientific">marine sediment metagenome</name>
    <dbReference type="NCBI Taxonomy" id="412755"/>
    <lineage>
        <taxon>unclassified sequences</taxon>
        <taxon>metagenomes</taxon>
        <taxon>ecological metagenomes</taxon>
    </lineage>
</organism>
<dbReference type="SMART" id="SM00028">
    <property type="entry name" value="TPR"/>
    <property type="match status" value="3"/>
</dbReference>
<proteinExistence type="predicted"/>
<name>X0W674_9ZZZZ</name>
<dbReference type="InterPro" id="IPR019734">
    <property type="entry name" value="TPR_rpt"/>
</dbReference>
<dbReference type="SUPFAM" id="SSF48452">
    <property type="entry name" value="TPR-like"/>
    <property type="match status" value="1"/>
</dbReference>
<evidence type="ECO:0000256" key="2">
    <source>
        <dbReference type="ARBA" id="ARBA00022803"/>
    </source>
</evidence>
<comment type="caution">
    <text evidence="3">The sequence shown here is derived from an EMBL/GenBank/DDBJ whole genome shotgun (WGS) entry which is preliminary data.</text>
</comment>
<dbReference type="AlphaFoldDB" id="X0W674"/>
<gene>
    <name evidence="3" type="ORF">S01H1_49172</name>
</gene>
<dbReference type="InterPro" id="IPR051012">
    <property type="entry name" value="CellSynth/LPSAsmb/PSIAsmb"/>
</dbReference>
<protein>
    <recommendedName>
        <fullName evidence="4">Tetratricopeptide repeat protein</fullName>
    </recommendedName>
</protein>
<dbReference type="PANTHER" id="PTHR45586:SF1">
    <property type="entry name" value="LIPOPOLYSACCHARIDE ASSEMBLY PROTEIN B"/>
    <property type="match status" value="1"/>
</dbReference>
<evidence type="ECO:0000256" key="1">
    <source>
        <dbReference type="ARBA" id="ARBA00022737"/>
    </source>
</evidence>
<dbReference type="Pfam" id="PF13414">
    <property type="entry name" value="TPR_11"/>
    <property type="match status" value="1"/>
</dbReference>
<evidence type="ECO:0000313" key="3">
    <source>
        <dbReference type="EMBL" id="GAG20113.1"/>
    </source>
</evidence>
<accession>X0W674</accession>
<sequence>MAAILVSPIFVSAAEKDAILEEISAFIDKKPEIIRDVIYRMGDEYRNENKIDEAIALYEKALKVMPDNEDFLNRLGDLYNQKQDFAKVTEIYKKMVAVNPDNVRYYQRLSEAYRNSDDKAAAAKVWEDLMKTSTNAEVFMQAANFYSNEADMVSAVKAVKKASELAPENTGYLQNLENFYVRA</sequence>
<keyword evidence="1" id="KW-0677">Repeat</keyword>
<feature type="non-terminal residue" evidence="3">
    <location>
        <position position="183"/>
    </location>
</feature>
<keyword evidence="2" id="KW-0802">TPR repeat</keyword>